<feature type="transmembrane region" description="Helical" evidence="1">
    <location>
        <begin position="428"/>
        <end position="449"/>
    </location>
</feature>
<organism evidence="3 4">
    <name type="scientific">Pseudomassariella vexata</name>
    <dbReference type="NCBI Taxonomy" id="1141098"/>
    <lineage>
        <taxon>Eukaryota</taxon>
        <taxon>Fungi</taxon>
        <taxon>Dikarya</taxon>
        <taxon>Ascomycota</taxon>
        <taxon>Pezizomycotina</taxon>
        <taxon>Sordariomycetes</taxon>
        <taxon>Xylariomycetidae</taxon>
        <taxon>Amphisphaeriales</taxon>
        <taxon>Pseudomassariaceae</taxon>
        <taxon>Pseudomassariella</taxon>
    </lineage>
</organism>
<dbReference type="AlphaFoldDB" id="A0A1Y2DFE5"/>
<dbReference type="Proteomes" id="UP000193689">
    <property type="component" value="Unassembled WGS sequence"/>
</dbReference>
<proteinExistence type="predicted"/>
<feature type="transmembrane region" description="Helical" evidence="1">
    <location>
        <begin position="469"/>
        <end position="488"/>
    </location>
</feature>
<evidence type="ECO:0000256" key="1">
    <source>
        <dbReference type="SAM" id="Phobius"/>
    </source>
</evidence>
<evidence type="ECO:0000313" key="4">
    <source>
        <dbReference type="Proteomes" id="UP000193689"/>
    </source>
</evidence>
<dbReference type="Pfam" id="PF26616">
    <property type="entry name" value="CorA-like"/>
    <property type="match status" value="1"/>
</dbReference>
<dbReference type="OrthoDB" id="5396681at2759"/>
<dbReference type="STRING" id="1141098.A0A1Y2DFE5"/>
<evidence type="ECO:0000259" key="2">
    <source>
        <dbReference type="Pfam" id="PF26616"/>
    </source>
</evidence>
<sequence>MASSCVSNTFQKSWLDMDIYPLNLAHKPANAYPAALRALQKRFDDASTDMFVADEVDVEVPWRDLKPTSGEDAKSWNIHSEAKLMQILGLDVTNGPNGERLVGVRHKDSKCRFIYIYGHTSRSALNITKSMLVKILTFHQVMPVYLDFMLVFGLQEEPDDLRFASFREQKSFAANSLAPEIPSLGRSGHQYQLCYNLKSISQLDGGDFSAIRQAAIYHQFDVKSGNAVWIVTKGRLDLQQRFKELTGKDGRQEDKSFETPIECFRSSLAAHLMFCFWSTENWRFYIKQLEQDLEHGTGLALLGPRGPGSKHKWYEPTDVQALQILEDKTNEIIMVLQANIDIISALSRFYQRLVTNAQFPLSHSCEEDLSGFVAQLDDMISDLKIQINRASTLVKITNDRKELIIQHIQSQSTERMEELNANMEKEAIMVRIITIVTLVYLPATFVSYQGQGSEAGNFSNMAMSRWLEVALPLTFLTLLIAWAGRSWAEHQRGIRKRGRSLANALWPFPRRTEESCLPLYIEKAPNRTMLCGRTLLWGKRMT</sequence>
<reference evidence="3 4" key="1">
    <citation type="submission" date="2016-07" db="EMBL/GenBank/DDBJ databases">
        <title>Pervasive Adenine N6-methylation of Active Genes in Fungi.</title>
        <authorList>
            <consortium name="DOE Joint Genome Institute"/>
            <person name="Mondo S.J."/>
            <person name="Dannebaum R.O."/>
            <person name="Kuo R.C."/>
            <person name="Labutti K."/>
            <person name="Haridas S."/>
            <person name="Kuo A."/>
            <person name="Salamov A."/>
            <person name="Ahrendt S.R."/>
            <person name="Lipzen A."/>
            <person name="Sullivan W."/>
            <person name="Andreopoulos W.B."/>
            <person name="Clum A."/>
            <person name="Lindquist E."/>
            <person name="Daum C."/>
            <person name="Ramamoorthy G.K."/>
            <person name="Gryganskyi A."/>
            <person name="Culley D."/>
            <person name="Magnuson J.K."/>
            <person name="James T.Y."/>
            <person name="O'Malley M.A."/>
            <person name="Stajich J.E."/>
            <person name="Spatafora J.W."/>
            <person name="Visel A."/>
            <person name="Grigoriev I.V."/>
        </authorList>
    </citation>
    <scope>NUCLEOTIDE SEQUENCE [LARGE SCALE GENOMIC DNA]</scope>
    <source>
        <strain evidence="3 4">CBS 129021</strain>
    </source>
</reference>
<dbReference type="RefSeq" id="XP_040710995.1">
    <property type="nucleotide sequence ID" value="XM_040861252.1"/>
</dbReference>
<keyword evidence="4" id="KW-1185">Reference proteome</keyword>
<protein>
    <recommendedName>
        <fullName evidence="2">CorA-like transporter domain-containing protein</fullName>
    </recommendedName>
</protein>
<accession>A0A1Y2DFE5</accession>
<feature type="domain" description="CorA-like transporter" evidence="2">
    <location>
        <begin position="13"/>
        <end position="297"/>
    </location>
</feature>
<gene>
    <name evidence="3" type="ORF">BCR38DRAFT_448876</name>
</gene>
<dbReference type="GeneID" id="63777464"/>
<name>A0A1Y2DFE5_9PEZI</name>
<dbReference type="InParanoid" id="A0A1Y2DFE5"/>
<evidence type="ECO:0000313" key="3">
    <source>
        <dbReference type="EMBL" id="ORY57866.1"/>
    </source>
</evidence>
<dbReference type="InterPro" id="IPR058257">
    <property type="entry name" value="CorA-like_dom"/>
</dbReference>
<keyword evidence="1" id="KW-1133">Transmembrane helix</keyword>
<keyword evidence="1" id="KW-0472">Membrane</keyword>
<keyword evidence="1" id="KW-0812">Transmembrane</keyword>
<comment type="caution">
    <text evidence="3">The sequence shown here is derived from an EMBL/GenBank/DDBJ whole genome shotgun (WGS) entry which is preliminary data.</text>
</comment>
<dbReference type="EMBL" id="MCFJ01000018">
    <property type="protein sequence ID" value="ORY57866.1"/>
    <property type="molecule type" value="Genomic_DNA"/>
</dbReference>